<evidence type="ECO:0000256" key="2">
    <source>
        <dbReference type="SAM" id="SignalP"/>
    </source>
</evidence>
<feature type="transmembrane region" description="Helical" evidence="1">
    <location>
        <begin position="853"/>
        <end position="886"/>
    </location>
</feature>
<protein>
    <submittedName>
        <fullName evidence="3">Uncharacterized protein</fullName>
    </submittedName>
</protein>
<feature type="chain" id="PRO_5046615861" evidence="2">
    <location>
        <begin position="18"/>
        <end position="896"/>
    </location>
</feature>
<evidence type="ECO:0000256" key="1">
    <source>
        <dbReference type="SAM" id="Phobius"/>
    </source>
</evidence>
<accession>A0ABQ9XM66</accession>
<evidence type="ECO:0000313" key="3">
    <source>
        <dbReference type="EMBL" id="KAK2952487.1"/>
    </source>
</evidence>
<reference evidence="3 4" key="1">
    <citation type="journal article" date="2022" name="bioRxiv">
        <title>Genomics of Preaxostyla Flagellates Illuminates Evolutionary Transitions and the Path Towards Mitochondrial Loss.</title>
        <authorList>
            <person name="Novak L.V.F."/>
            <person name="Treitli S.C."/>
            <person name="Pyrih J."/>
            <person name="Halakuc P."/>
            <person name="Pipaliya S.V."/>
            <person name="Vacek V."/>
            <person name="Brzon O."/>
            <person name="Soukal P."/>
            <person name="Eme L."/>
            <person name="Dacks J.B."/>
            <person name="Karnkowska A."/>
            <person name="Elias M."/>
            <person name="Hampl V."/>
        </authorList>
    </citation>
    <scope>NUCLEOTIDE SEQUENCE [LARGE SCALE GENOMIC DNA]</scope>
    <source>
        <strain evidence="3">NAU3</strain>
        <tissue evidence="3">Gut</tissue>
    </source>
</reference>
<evidence type="ECO:0000313" key="4">
    <source>
        <dbReference type="Proteomes" id="UP001281761"/>
    </source>
</evidence>
<gene>
    <name evidence="3" type="ORF">BLNAU_12593</name>
</gene>
<feature type="signal peptide" evidence="2">
    <location>
        <begin position="1"/>
        <end position="17"/>
    </location>
</feature>
<dbReference type="Proteomes" id="UP001281761">
    <property type="component" value="Unassembled WGS sequence"/>
</dbReference>
<sequence>MFIRLFVFITTLVKTETYQLEETITVSDILNSESSSTTPYTLCEGLHVGKLVFVGNRILSLTGHSETVLSLPHSPILEENAEPTADAIFLLLNSTLALNHLSIEEIEAGGRIAELESSVFKANAVSITIRTMLPFMSIIDSSISKSFVELNGISVTSEKERIPAFCELAPEFETEPLITVSNVHINSLVLHTTHSVVVSSSAAPSFHTALIGSTFTNMSLTHPETFHRLPHTASQTILSTVTFQVPTPLYNEISADLNRGGTFNAQNVSFTHGHSDSLTDHPTSTQYANALYSDYTNLTFRSSDRAYGENYDLSIRFTNCLFDRMSGSYANGVCVCILGHHGSIRFDGCKFDSCNNSASEVSGGCVHIVNNQTYTSTHSFIWCDFLQCECTGYSSVYGVCIAIFWASSGLIDNCLFEQCQVTHATSGGGTISVSYPQSTFKIANTRFRDGAGPHVGGIYFDQVIDYPVEMASLLFFGCEMTKAGGYANDIFALKCTRPGQIRDKVSYCLTRDPSPMFVINTVGMEMINCDSFMEKLQVVDHERGTDGILCWSKTNGCKTIEYAVEEYSESKALQLSVIYTKEVMEEKEIKFKRSVSVEGDDYSGQRILIRPLKDRLITIDSGNVSIASFDFEVVGEAVLVNLKENTELVLSSCRVGSSTATSTSKAGALMRVKEGGKLTLNDIKFLQITFSNVVPDESVPAKGSLISFVLPKLIKLSNVQMSNIETPSDGAALNGTLTSSSTLVLAKTEFSNVRSTGGDGGVMNLALDSKVSSSPFRIGATYSRCSCPSGKKGDWIYIEGHGLEKLVRKGDWDGFPVYSSTNDNYFMGRDLSLSGDQFLSFTKTVSPSKGSVIVGIIIGAVIGTLVLVGLLIICCCCCPLCACCCAAGSRGGYYRQ</sequence>
<keyword evidence="2" id="KW-0732">Signal</keyword>
<keyword evidence="4" id="KW-1185">Reference proteome</keyword>
<organism evidence="3 4">
    <name type="scientific">Blattamonas nauphoetae</name>
    <dbReference type="NCBI Taxonomy" id="2049346"/>
    <lineage>
        <taxon>Eukaryota</taxon>
        <taxon>Metamonada</taxon>
        <taxon>Preaxostyla</taxon>
        <taxon>Oxymonadida</taxon>
        <taxon>Blattamonas</taxon>
    </lineage>
</organism>
<proteinExistence type="predicted"/>
<keyword evidence="1" id="KW-0812">Transmembrane</keyword>
<dbReference type="EMBL" id="JARBJD010000103">
    <property type="protein sequence ID" value="KAK2952487.1"/>
    <property type="molecule type" value="Genomic_DNA"/>
</dbReference>
<keyword evidence="1" id="KW-1133">Transmembrane helix</keyword>
<name>A0ABQ9XM66_9EUKA</name>
<comment type="caution">
    <text evidence="3">The sequence shown here is derived from an EMBL/GenBank/DDBJ whole genome shotgun (WGS) entry which is preliminary data.</text>
</comment>
<keyword evidence="1" id="KW-0472">Membrane</keyword>